<dbReference type="AlphaFoldDB" id="A0A9R1WFP6"/>
<protein>
    <submittedName>
        <fullName evidence="1">Uncharacterized protein</fullName>
    </submittedName>
</protein>
<keyword evidence="2" id="KW-1185">Reference proteome</keyword>
<sequence length="103" mass="11996">MLAIVIPNLHRDLELITTFDIIEHLKEVFALHDITIEEIRNVSTHILKMKSHLDRLEILGSPNPQDLATKIIPNSLPKSYDTFIMNYNMNKWEKPISDLHLII</sequence>
<organism evidence="1 2">
    <name type="scientific">Lactuca sativa</name>
    <name type="common">Garden lettuce</name>
    <dbReference type="NCBI Taxonomy" id="4236"/>
    <lineage>
        <taxon>Eukaryota</taxon>
        <taxon>Viridiplantae</taxon>
        <taxon>Streptophyta</taxon>
        <taxon>Embryophyta</taxon>
        <taxon>Tracheophyta</taxon>
        <taxon>Spermatophyta</taxon>
        <taxon>Magnoliopsida</taxon>
        <taxon>eudicotyledons</taxon>
        <taxon>Gunneridae</taxon>
        <taxon>Pentapetalae</taxon>
        <taxon>asterids</taxon>
        <taxon>campanulids</taxon>
        <taxon>Asterales</taxon>
        <taxon>Asteraceae</taxon>
        <taxon>Cichorioideae</taxon>
        <taxon>Cichorieae</taxon>
        <taxon>Lactucinae</taxon>
        <taxon>Lactuca</taxon>
    </lineage>
</organism>
<gene>
    <name evidence="1" type="ORF">LSAT_V11C100038710</name>
</gene>
<reference evidence="1 2" key="1">
    <citation type="journal article" date="2017" name="Nat. Commun.">
        <title>Genome assembly with in vitro proximity ligation data and whole-genome triplication in lettuce.</title>
        <authorList>
            <person name="Reyes-Chin-Wo S."/>
            <person name="Wang Z."/>
            <person name="Yang X."/>
            <person name="Kozik A."/>
            <person name="Arikit S."/>
            <person name="Song C."/>
            <person name="Xia L."/>
            <person name="Froenicke L."/>
            <person name="Lavelle D.O."/>
            <person name="Truco M.J."/>
            <person name="Xia R."/>
            <person name="Zhu S."/>
            <person name="Xu C."/>
            <person name="Xu H."/>
            <person name="Xu X."/>
            <person name="Cox K."/>
            <person name="Korf I."/>
            <person name="Meyers B.C."/>
            <person name="Michelmore R.W."/>
        </authorList>
    </citation>
    <scope>NUCLEOTIDE SEQUENCE [LARGE SCALE GENOMIC DNA]</scope>
    <source>
        <strain evidence="2">cv. Salinas</strain>
        <tissue evidence="1">Seedlings</tissue>
    </source>
</reference>
<proteinExistence type="predicted"/>
<dbReference type="EMBL" id="NBSK02000001">
    <property type="protein sequence ID" value="KAJ0225892.1"/>
    <property type="molecule type" value="Genomic_DNA"/>
</dbReference>
<evidence type="ECO:0000313" key="2">
    <source>
        <dbReference type="Proteomes" id="UP000235145"/>
    </source>
</evidence>
<comment type="caution">
    <text evidence="1">The sequence shown here is derived from an EMBL/GenBank/DDBJ whole genome shotgun (WGS) entry which is preliminary data.</text>
</comment>
<accession>A0A9R1WFP6</accession>
<evidence type="ECO:0000313" key="1">
    <source>
        <dbReference type="EMBL" id="KAJ0225892.1"/>
    </source>
</evidence>
<dbReference type="Proteomes" id="UP000235145">
    <property type="component" value="Unassembled WGS sequence"/>
</dbReference>
<name>A0A9R1WFP6_LACSA</name>